<feature type="domain" description="Parvovirus non-structural protein 1 helicase" evidence="6">
    <location>
        <begin position="113"/>
        <end position="172"/>
    </location>
</feature>
<dbReference type="Gene3D" id="3.40.50.300">
    <property type="entry name" value="P-loop containing nucleotide triphosphate hydrolases"/>
    <property type="match status" value="1"/>
</dbReference>
<comment type="subcellular location">
    <subcellularLocation>
        <location evidence="1">Host nucleus</location>
    </subcellularLocation>
</comment>
<dbReference type="Pfam" id="PF01057">
    <property type="entry name" value="Parvo_NS1"/>
    <property type="match status" value="1"/>
</dbReference>
<dbReference type="GO" id="GO:0006260">
    <property type="term" value="P:DNA replication"/>
    <property type="evidence" value="ECO:0007669"/>
    <property type="project" value="UniProtKB-KW"/>
</dbReference>
<dbReference type="EMBL" id="JN857348">
    <property type="protein sequence ID" value="AFH02763.1"/>
    <property type="molecule type" value="Genomic_DNA"/>
</dbReference>
<protein>
    <submittedName>
        <fullName evidence="7">VP1</fullName>
    </submittedName>
</protein>
<evidence type="ECO:0000256" key="5">
    <source>
        <dbReference type="ARBA" id="ARBA00022840"/>
    </source>
</evidence>
<evidence type="ECO:0000313" key="7">
    <source>
        <dbReference type="EMBL" id="AFH02763.1"/>
    </source>
</evidence>
<dbReference type="GO" id="GO:0005524">
    <property type="term" value="F:ATP binding"/>
    <property type="evidence" value="ECO:0007669"/>
    <property type="project" value="UniProtKB-KW"/>
</dbReference>
<name>H9XTM6_9VIRU</name>
<evidence type="ECO:0000259" key="6">
    <source>
        <dbReference type="Pfam" id="PF01057"/>
    </source>
</evidence>
<reference evidence="7" key="1">
    <citation type="journal article" date="2012" name="J. Virol.">
        <title>Metagenomic analysis of viruses from bat fecal samples reveals many novel viruses in insectivorous bats in china.</title>
        <authorList>
            <person name="Ge X."/>
            <person name="Li Y."/>
            <person name="Yang X."/>
            <person name="Zhang H."/>
            <person name="Zhou P."/>
            <person name="Zhang Y."/>
            <person name="Shi Z."/>
        </authorList>
    </citation>
    <scope>NUCLEOTIDE SEQUENCE</scope>
</reference>
<accession>H9XTM6</accession>
<proteinExistence type="predicted"/>
<dbReference type="GO" id="GO:0042025">
    <property type="term" value="C:host cell nucleus"/>
    <property type="evidence" value="ECO:0007669"/>
    <property type="project" value="UniProtKB-SubCell"/>
</dbReference>
<feature type="non-terminal residue" evidence="7">
    <location>
        <position position="1"/>
    </location>
</feature>
<keyword evidence="2" id="KW-1048">Host nucleus</keyword>
<evidence type="ECO:0000256" key="4">
    <source>
        <dbReference type="ARBA" id="ARBA00022741"/>
    </source>
</evidence>
<dbReference type="InterPro" id="IPR001257">
    <property type="entry name" value="Parvovirus_NS1_helicase"/>
</dbReference>
<dbReference type="SUPFAM" id="SSF52540">
    <property type="entry name" value="P-loop containing nucleoside triphosphate hydrolases"/>
    <property type="match status" value="1"/>
</dbReference>
<evidence type="ECO:0000256" key="1">
    <source>
        <dbReference type="ARBA" id="ARBA00004147"/>
    </source>
</evidence>
<sequence length="173" mass="20629">IMRYACIPLQNITNSNVWQSSQYRFIDMNNSRFRDTISSVRKRISRWTLKDYQRFYSDKVECLWEALNLSTDDYYYNTWESQEIIEKLLEFQFHDYACANGKTTFEAVKTFMQEVYDICERKLPKKNTLELIGPAGSGKSYFADMICAFYLNVGHARNWNKNENFPLQSCVHR</sequence>
<feature type="non-terminal residue" evidence="7">
    <location>
        <position position="173"/>
    </location>
</feature>
<keyword evidence="4" id="KW-0547">Nucleotide-binding</keyword>
<dbReference type="GO" id="GO:0019079">
    <property type="term" value="P:viral genome replication"/>
    <property type="evidence" value="ECO:0007669"/>
    <property type="project" value="InterPro"/>
</dbReference>
<keyword evidence="3" id="KW-0235">DNA replication</keyword>
<keyword evidence="5" id="KW-0067">ATP-binding</keyword>
<organism evidence="7">
    <name type="scientific">Densovirus SC3908</name>
    <dbReference type="NCBI Taxonomy" id="1169632"/>
    <lineage>
        <taxon>Viruses</taxon>
        <taxon>Monodnaviria</taxon>
        <taxon>Shotokuvirae</taxon>
        <taxon>Cossaviricota</taxon>
        <taxon>Quintoviricetes</taxon>
        <taxon>Piccovirales</taxon>
        <taxon>Parvoviridae</taxon>
        <taxon>Densovirinae</taxon>
    </lineage>
</organism>
<dbReference type="InterPro" id="IPR027417">
    <property type="entry name" value="P-loop_NTPase"/>
</dbReference>
<evidence type="ECO:0000256" key="2">
    <source>
        <dbReference type="ARBA" id="ARBA00022562"/>
    </source>
</evidence>
<evidence type="ECO:0000256" key="3">
    <source>
        <dbReference type="ARBA" id="ARBA00022705"/>
    </source>
</evidence>